<dbReference type="SMART" id="SM00320">
    <property type="entry name" value="WD40"/>
    <property type="match status" value="4"/>
</dbReference>
<dbReference type="InterPro" id="IPR001680">
    <property type="entry name" value="WD40_rpt"/>
</dbReference>
<accession>A0A8S1QKA3</accession>
<dbReference type="Proteomes" id="UP000688137">
    <property type="component" value="Unassembled WGS sequence"/>
</dbReference>
<name>A0A8S1QKA3_PARPR</name>
<reference evidence="2" key="1">
    <citation type="submission" date="2021-01" db="EMBL/GenBank/DDBJ databases">
        <authorList>
            <consortium name="Genoscope - CEA"/>
            <person name="William W."/>
        </authorList>
    </citation>
    <scope>NUCLEOTIDE SEQUENCE</scope>
</reference>
<evidence type="ECO:0000256" key="1">
    <source>
        <dbReference type="PROSITE-ProRule" id="PRU00221"/>
    </source>
</evidence>
<evidence type="ECO:0000313" key="2">
    <source>
        <dbReference type="EMBL" id="CAD8115381.1"/>
    </source>
</evidence>
<dbReference type="GO" id="GO:0097361">
    <property type="term" value="C:cytosolic [4Fe-4S] assembly targeting complex"/>
    <property type="evidence" value="ECO:0007669"/>
    <property type="project" value="TreeGrafter"/>
</dbReference>
<protein>
    <submittedName>
        <fullName evidence="2">Uncharacterized protein</fullName>
    </submittedName>
</protein>
<gene>
    <name evidence="2" type="ORF">PPRIM_AZ9-3.1.T1640021</name>
</gene>
<dbReference type="PROSITE" id="PS50294">
    <property type="entry name" value="WD_REPEATS_REGION"/>
    <property type="match status" value="1"/>
</dbReference>
<organism evidence="2 3">
    <name type="scientific">Paramecium primaurelia</name>
    <dbReference type="NCBI Taxonomy" id="5886"/>
    <lineage>
        <taxon>Eukaryota</taxon>
        <taxon>Sar</taxon>
        <taxon>Alveolata</taxon>
        <taxon>Ciliophora</taxon>
        <taxon>Intramacronucleata</taxon>
        <taxon>Oligohymenophorea</taxon>
        <taxon>Peniculida</taxon>
        <taxon>Parameciidae</taxon>
        <taxon>Paramecium</taxon>
    </lineage>
</organism>
<keyword evidence="3" id="KW-1185">Reference proteome</keyword>
<dbReference type="PANTHER" id="PTHR19920:SF0">
    <property type="entry name" value="CYTOSOLIC IRON-SULFUR PROTEIN ASSEMBLY PROTEIN CIAO1-RELATED"/>
    <property type="match status" value="1"/>
</dbReference>
<proteinExistence type="predicted"/>
<feature type="repeat" description="WD" evidence="1">
    <location>
        <begin position="277"/>
        <end position="308"/>
    </location>
</feature>
<dbReference type="AlphaFoldDB" id="A0A8S1QKA3"/>
<dbReference type="PANTHER" id="PTHR19920">
    <property type="entry name" value="WD40 PROTEIN CIAO1"/>
    <property type="match status" value="1"/>
</dbReference>
<dbReference type="GO" id="GO:0016226">
    <property type="term" value="P:iron-sulfur cluster assembly"/>
    <property type="evidence" value="ECO:0007669"/>
    <property type="project" value="TreeGrafter"/>
</dbReference>
<comment type="caution">
    <text evidence="2">The sequence shown here is derived from an EMBL/GenBank/DDBJ whole genome shotgun (WGS) entry which is preliminary data.</text>
</comment>
<dbReference type="PROSITE" id="PS50082">
    <property type="entry name" value="WD_REPEATS_2"/>
    <property type="match status" value="2"/>
</dbReference>
<sequence length="496" mass="58328">MQIKCTQADHKNQYILGFCIDASCQNQRPYCNFCIQSHIQHLDKLTTLELLYEWIEQEIVKINSIQKDVQEFKAALDSLLNFLFPYLNFNIQQISQLGVSQIDNLIKDLSKIEGCEKTLLKQLNQSIEQGKSIVNEILKKIKNQTDLKYNNNEQLPHSDLDKLNLEQTIHSCILQPNLKPFTYELMKFNTINQDESCFAIAFNKDCSIVALGCNEYIKIFELKQRFLNQIQVLNGHNYNVFNLHFMKKSDQFISGDCKGSILIWQKNNNQWNRSYSFKGHKDAIRCLILNNNEDILISSSSDHTIKFWIKQDKWICQQTITNHNNYVDQLSLNDLENQVISCGWDKQILVIEYSKYNQEWIVIQNIEVECEGRKLCFINNNLFTFQPEKGNQMHIYELNGLTKKFTKTKDIIVNQSDDDQYGLFGQQFIRQKQLLVDKHYKCVNLIRKTQNDEFKVEQSIKFDSNCLYGQMSDDGEYLITWDKSSKEIQIRILTEK</sequence>
<keyword evidence="1" id="KW-0853">WD repeat</keyword>
<dbReference type="EMBL" id="CAJJDM010000171">
    <property type="protein sequence ID" value="CAD8115381.1"/>
    <property type="molecule type" value="Genomic_DNA"/>
</dbReference>
<dbReference type="Pfam" id="PF00400">
    <property type="entry name" value="WD40"/>
    <property type="match status" value="3"/>
</dbReference>
<feature type="repeat" description="WD" evidence="1">
    <location>
        <begin position="233"/>
        <end position="274"/>
    </location>
</feature>
<evidence type="ECO:0000313" key="3">
    <source>
        <dbReference type="Proteomes" id="UP000688137"/>
    </source>
</evidence>